<keyword evidence="1" id="KW-0732">Signal</keyword>
<keyword evidence="3" id="KW-1185">Reference proteome</keyword>
<dbReference type="OrthoDB" id="978270at2"/>
<sequence length="635" mass="70655">MKLNYSKYITATLIFTFAWQVAQAQFQVPKILKHPGKIKIKALHMLNSKYRETNLSISPDGKALFFMSGRGQQSWSTPRYTRYRGKWEHDGDIWYSRRVNGNWRYPTCLPRTVNSRSGEDEPNISPDGQTVYFQSWYGAWERKGGPYYKARLKGTRWSFPQGLGEGINQFFKERALKQRYKRGPNNYATDGATMSADGRTFIVAVGVYNGKMDLYISRRGRYGRWSYLRRLSVSTRGNERSPFLAADGKTLFFASDGYGGYGGLEILKTTINPDGSHGKVVNLGAPFNTYLDDYGFIMPASGQDAYFVRQGDIYYADVKNANPQIKPSVTLMISGIVTNASTKRGMSATITIKDARTKRVITTARSNSYTGKYVIMLPTSSPNFTQEVKKRNFSSFSKSFNPTLQNGLNEVVSNVPLSPGSPGVVSSGKRLLITGVVTNEKTKRGMQATIVIRDTKTNKIIKQVQSNPLTGLYKIKLPVSSPNFVQEVTQKDFDSFNKSFSPVIKTGLNRVVSNVPLTPKEVVVAKQLMIAGIVTNASTQKGMSATVTIKDSNTGTVIAQTQSKINGQYKIKLPADKPSFVQVVTKNKFSKFDKSFSEVLKPGMNKVVSNVALRPVVIVVTKKIDQEAAAETGRK</sequence>
<dbReference type="InterPro" id="IPR011659">
    <property type="entry name" value="WD40"/>
</dbReference>
<evidence type="ECO:0000313" key="2">
    <source>
        <dbReference type="EMBL" id="EAY28125.1"/>
    </source>
</evidence>
<feature type="chain" id="PRO_5002641759" evidence="1">
    <location>
        <begin position="25"/>
        <end position="635"/>
    </location>
</feature>
<evidence type="ECO:0000256" key="1">
    <source>
        <dbReference type="SAM" id="SignalP"/>
    </source>
</evidence>
<dbReference type="Gene3D" id="2.120.10.30">
    <property type="entry name" value="TolB, C-terminal domain"/>
    <property type="match status" value="1"/>
</dbReference>
<dbReference type="AlphaFoldDB" id="A1ZNL4"/>
<name>A1ZNL4_MICM2</name>
<protein>
    <submittedName>
        <fullName evidence="2">Uncharacterized protein</fullName>
    </submittedName>
</protein>
<dbReference type="RefSeq" id="WP_004156083.1">
    <property type="nucleotide sequence ID" value="NZ_AAWS01000018.1"/>
</dbReference>
<dbReference type="eggNOG" id="COG2885">
    <property type="taxonomic scope" value="Bacteria"/>
</dbReference>
<evidence type="ECO:0000313" key="3">
    <source>
        <dbReference type="Proteomes" id="UP000004095"/>
    </source>
</evidence>
<comment type="caution">
    <text evidence="2">The sequence shown here is derived from an EMBL/GenBank/DDBJ whole genome shotgun (WGS) entry which is preliminary data.</text>
</comment>
<dbReference type="EMBL" id="AAWS01000018">
    <property type="protein sequence ID" value="EAY28125.1"/>
    <property type="molecule type" value="Genomic_DNA"/>
</dbReference>
<dbReference type="Pfam" id="PF07676">
    <property type="entry name" value="PD40"/>
    <property type="match status" value="3"/>
</dbReference>
<dbReference type="Proteomes" id="UP000004095">
    <property type="component" value="Unassembled WGS sequence"/>
</dbReference>
<accession>A1ZNL4</accession>
<gene>
    <name evidence="2" type="ORF">M23134_02235</name>
</gene>
<dbReference type="InterPro" id="IPR011042">
    <property type="entry name" value="6-blade_b-propeller_TolB-like"/>
</dbReference>
<proteinExistence type="predicted"/>
<reference evidence="2" key="1">
    <citation type="submission" date="2007-01" db="EMBL/GenBank/DDBJ databases">
        <authorList>
            <person name="Haygood M."/>
            <person name="Podell S."/>
            <person name="Anderson C."/>
            <person name="Hopkinson B."/>
            <person name="Roe K."/>
            <person name="Barbeau K."/>
            <person name="Gaasterland T."/>
            <person name="Ferriera S."/>
            <person name="Johnson J."/>
            <person name="Kravitz S."/>
            <person name="Beeson K."/>
            <person name="Sutton G."/>
            <person name="Rogers Y.-H."/>
            <person name="Friedman R."/>
            <person name="Frazier M."/>
            <person name="Venter J.C."/>
        </authorList>
    </citation>
    <scope>NUCLEOTIDE SEQUENCE [LARGE SCALE GENOMIC DNA]</scope>
    <source>
        <strain evidence="2">ATCC 23134</strain>
    </source>
</reference>
<organism evidence="2 3">
    <name type="scientific">Microscilla marina ATCC 23134</name>
    <dbReference type="NCBI Taxonomy" id="313606"/>
    <lineage>
        <taxon>Bacteria</taxon>
        <taxon>Pseudomonadati</taxon>
        <taxon>Bacteroidota</taxon>
        <taxon>Cytophagia</taxon>
        <taxon>Cytophagales</taxon>
        <taxon>Microscillaceae</taxon>
        <taxon>Microscilla</taxon>
    </lineage>
</organism>
<feature type="signal peptide" evidence="1">
    <location>
        <begin position="1"/>
        <end position="24"/>
    </location>
</feature>
<dbReference type="SUPFAM" id="SSF82171">
    <property type="entry name" value="DPP6 N-terminal domain-like"/>
    <property type="match status" value="1"/>
</dbReference>